<evidence type="ECO:0000313" key="2">
    <source>
        <dbReference type="EMBL" id="KAA8641651.1"/>
    </source>
</evidence>
<reference evidence="2 3" key="1">
    <citation type="submission" date="2019-08" db="EMBL/GenBank/DDBJ databases">
        <title>The genome sequence of a newly discovered highly antifungal drug resistant Aspergillus species, Aspergillus tanneri NIH 1004.</title>
        <authorList>
            <person name="Mounaud S."/>
            <person name="Singh I."/>
            <person name="Joardar V."/>
            <person name="Pakala S."/>
            <person name="Pakala S."/>
            <person name="Venepally P."/>
            <person name="Chung J.K."/>
            <person name="Losada L."/>
            <person name="Nierman W.C."/>
        </authorList>
    </citation>
    <scope>NUCLEOTIDE SEQUENCE [LARGE SCALE GENOMIC DNA]</scope>
    <source>
        <strain evidence="2 3">NIH1004</strain>
    </source>
</reference>
<protein>
    <submittedName>
        <fullName evidence="2">Uncharacterized protein</fullName>
    </submittedName>
</protein>
<dbReference type="VEuPathDB" id="FungiDB:EYZ11_011031"/>
<evidence type="ECO:0000313" key="3">
    <source>
        <dbReference type="Proteomes" id="UP000324241"/>
    </source>
</evidence>
<dbReference type="Proteomes" id="UP000324241">
    <property type="component" value="Unassembled WGS sequence"/>
</dbReference>
<dbReference type="RefSeq" id="XP_033421013.1">
    <property type="nucleotide sequence ID" value="XM_033576349.1"/>
</dbReference>
<evidence type="ECO:0000256" key="1">
    <source>
        <dbReference type="SAM" id="MobiDB-lite"/>
    </source>
</evidence>
<dbReference type="AlphaFoldDB" id="A0A5M9M4L8"/>
<dbReference type="EMBL" id="QUQM01000009">
    <property type="protein sequence ID" value="KAA8641651.1"/>
    <property type="molecule type" value="Genomic_DNA"/>
</dbReference>
<gene>
    <name evidence="2" type="ORF">ATNIH1004_011787</name>
</gene>
<dbReference type="GeneID" id="54334488"/>
<accession>A0A5M9M4L8</accession>
<sequence>MGISESKQLAENVLVACQHAEFEGKTRLDDSSFWNWKDETIIKAVKSICQHIPQDIRGSPRRSNLQRAITRKNAAVKIPQVVEDIAAKREILFPNTQALQCGKRTSEYQHSREGSCFPVDYLVDSIAGLYKLITRVEKDHDLCKIRLRLLYVMFYRLKQWVEPGSQRQYYSATNFIAEVILNDSLSSDPLDKIHSTVRGWIGKGERYERLANDLGGLGVLYILPDYGGETLWTREVPKTASNPNRISMLNRLKQEGIVGEAVKRGLHECAEGEINKILGPLQRSLQEVLERRVPQGQLYSRATPSQLSQNSETCTVAQNPIISSASRVLDDQHVQPQANPQQTFNLTSSESLATTSPSQMQSDQATNMSQLIPHPLTQNMFMAEMDMPQINAYGHFEQPIPHLSTQNSLIGQTDMPQINAYGHFAQPIPHLSTQNNFIGQTNMPQISAYGYFEQTIPHPSMRNNYAAQIEMPQVSTLGYHPEPLHHTVDGAQSTNHSQINTVSGHTGNVPSEPPEQVYAVNEPRHGQPGDMSGHCFHYNSQSYGSPMLVAS</sequence>
<dbReference type="OrthoDB" id="4509637at2759"/>
<proteinExistence type="predicted"/>
<feature type="region of interest" description="Disordered" evidence="1">
    <location>
        <begin position="336"/>
        <end position="365"/>
    </location>
</feature>
<name>A0A5M9M4L8_9EURO</name>
<organism evidence="2 3">
    <name type="scientific">Aspergillus tanneri</name>
    <dbReference type="NCBI Taxonomy" id="1220188"/>
    <lineage>
        <taxon>Eukaryota</taxon>
        <taxon>Fungi</taxon>
        <taxon>Dikarya</taxon>
        <taxon>Ascomycota</taxon>
        <taxon>Pezizomycotina</taxon>
        <taxon>Eurotiomycetes</taxon>
        <taxon>Eurotiomycetidae</taxon>
        <taxon>Eurotiales</taxon>
        <taxon>Aspergillaceae</taxon>
        <taxon>Aspergillus</taxon>
        <taxon>Aspergillus subgen. Circumdati</taxon>
    </lineage>
</organism>
<comment type="caution">
    <text evidence="2">The sequence shown here is derived from an EMBL/GenBank/DDBJ whole genome shotgun (WGS) entry which is preliminary data.</text>
</comment>